<sequence length="131" mass="15317">MREDDNVTPEYADLAASSEARFELIARNLQEVLRADIIKSVLVEGRSPKCYWVTVPTGQPRIGYFVPLMQIADFQQKIFTFAELYLPKLGYRKRAHLHARYIICLSACPNQIALPRFYQLLFPCRMLFHRH</sequence>
<dbReference type="OrthoDB" id="10055769at2759"/>
<dbReference type="SUPFAM" id="SSF52374">
    <property type="entry name" value="Nucleotidylyl transferase"/>
    <property type="match status" value="1"/>
</dbReference>
<dbReference type="InterPro" id="IPR014729">
    <property type="entry name" value="Rossmann-like_a/b/a_fold"/>
</dbReference>
<organism evidence="1 2">
    <name type="scientific">Rhizoctonia solani</name>
    <dbReference type="NCBI Taxonomy" id="456999"/>
    <lineage>
        <taxon>Eukaryota</taxon>
        <taxon>Fungi</taxon>
        <taxon>Dikarya</taxon>
        <taxon>Basidiomycota</taxon>
        <taxon>Agaricomycotina</taxon>
        <taxon>Agaricomycetes</taxon>
        <taxon>Cantharellales</taxon>
        <taxon>Ceratobasidiaceae</taxon>
        <taxon>Rhizoctonia</taxon>
    </lineage>
</organism>
<dbReference type="AlphaFoldDB" id="A0A8H2ZY72"/>
<dbReference type="Gene3D" id="3.40.50.620">
    <property type="entry name" value="HUPs"/>
    <property type="match status" value="1"/>
</dbReference>
<gene>
    <name evidence="1" type="ORF">RDB_LOCUS21425</name>
</gene>
<evidence type="ECO:0000313" key="2">
    <source>
        <dbReference type="Proteomes" id="UP000663843"/>
    </source>
</evidence>
<accession>A0A8H2ZY72</accession>
<dbReference type="Proteomes" id="UP000663843">
    <property type="component" value="Unassembled WGS sequence"/>
</dbReference>
<proteinExistence type="predicted"/>
<protein>
    <submittedName>
        <fullName evidence="1">Uncharacterized protein</fullName>
    </submittedName>
</protein>
<dbReference type="EMBL" id="CAJMWT010001068">
    <property type="protein sequence ID" value="CAE6376188.1"/>
    <property type="molecule type" value="Genomic_DNA"/>
</dbReference>
<name>A0A8H2ZY72_9AGAM</name>
<evidence type="ECO:0000313" key="1">
    <source>
        <dbReference type="EMBL" id="CAE6376188.1"/>
    </source>
</evidence>
<reference evidence="1" key="1">
    <citation type="submission" date="2021-01" db="EMBL/GenBank/DDBJ databases">
        <authorList>
            <person name="Kaushik A."/>
        </authorList>
    </citation>
    <scope>NUCLEOTIDE SEQUENCE</scope>
    <source>
        <strain evidence="1">AG2-2IIIB</strain>
    </source>
</reference>
<comment type="caution">
    <text evidence="1">The sequence shown here is derived from an EMBL/GenBank/DDBJ whole genome shotgun (WGS) entry which is preliminary data.</text>
</comment>